<organism evidence="8">
    <name type="scientific">Ostreococcus sp. 'lucimarinus'</name>
    <dbReference type="NCBI Taxonomy" id="242159"/>
    <lineage>
        <taxon>Eukaryota</taxon>
        <taxon>Viridiplantae</taxon>
        <taxon>Chlorophyta</taxon>
        <taxon>Mamiellophyceae</taxon>
        <taxon>Mamiellales</taxon>
        <taxon>Bathycoccaceae</taxon>
        <taxon>Ostreococcus</taxon>
    </lineage>
</organism>
<accession>A0A7R9XRK7</accession>
<name>A0A7R9XRK7_9CHLO</name>
<dbReference type="GO" id="GO:0006098">
    <property type="term" value="P:pentose-phosphate shunt"/>
    <property type="evidence" value="ECO:0007669"/>
    <property type="project" value="UniProtKB-UniPathway"/>
</dbReference>
<dbReference type="GO" id="GO:0005975">
    <property type="term" value="P:carbohydrate metabolic process"/>
    <property type="evidence" value="ECO:0007669"/>
    <property type="project" value="InterPro"/>
</dbReference>
<dbReference type="GO" id="GO:0017057">
    <property type="term" value="F:6-phosphogluconolactonase activity"/>
    <property type="evidence" value="ECO:0007669"/>
    <property type="project" value="UniProtKB-EC"/>
</dbReference>
<gene>
    <name evidence="8" type="ORF">OLUC0939_LOCUS2219</name>
</gene>
<dbReference type="CDD" id="cd01400">
    <property type="entry name" value="6PGL"/>
    <property type="match status" value="1"/>
</dbReference>
<protein>
    <recommendedName>
        <fullName evidence="5">Probable 6-phosphogluconolactonase</fullName>
        <ecNumber evidence="5">3.1.1.31</ecNumber>
    </recommendedName>
</protein>
<comment type="similarity">
    <text evidence="3 5">Belongs to the glucosamine/galactosamine-6-phosphate isomerase family. 6-phosphogluconolactonase subfamily.</text>
</comment>
<evidence type="ECO:0000256" key="5">
    <source>
        <dbReference type="RuleBase" id="RU365095"/>
    </source>
</evidence>
<dbReference type="Pfam" id="PF01182">
    <property type="entry name" value="Glucosamine_iso"/>
    <property type="match status" value="1"/>
</dbReference>
<keyword evidence="4" id="KW-0378">Hydrolase</keyword>
<evidence type="ECO:0000256" key="6">
    <source>
        <dbReference type="SAM" id="MobiDB-lite"/>
    </source>
</evidence>
<evidence type="ECO:0000256" key="4">
    <source>
        <dbReference type="ARBA" id="ARBA00022801"/>
    </source>
</evidence>
<proteinExistence type="inferred from homology"/>
<reference evidence="8" key="1">
    <citation type="submission" date="2021-01" db="EMBL/GenBank/DDBJ databases">
        <authorList>
            <person name="Corre E."/>
            <person name="Pelletier E."/>
            <person name="Niang G."/>
            <person name="Scheremetjew M."/>
            <person name="Finn R."/>
            <person name="Kale V."/>
            <person name="Holt S."/>
            <person name="Cochrane G."/>
            <person name="Meng A."/>
            <person name="Brown T."/>
            <person name="Cohen L."/>
        </authorList>
    </citation>
    <scope>NUCLEOTIDE SEQUENCE</scope>
    <source>
        <strain evidence="8">Clade-A-BCC118000</strain>
    </source>
</reference>
<evidence type="ECO:0000256" key="2">
    <source>
        <dbReference type="ARBA" id="ARBA00004961"/>
    </source>
</evidence>
<sequence length="291" mass="32146">MRRATASDSRATIAARRRPGRRAGHRRRAGHHRRDAMDARRVTMERVRDNDACAKALADAVETASREAIEKRGTFAVALAGGSLAKALGALREETRRVEWDKWRVFWVDERCVKWDDEESNFGGAMRALFGDVSVKRERLYAVDETLCERNEGAAKPCAEAYERDLRALTPDVIELNEDGLPVFDMLLLGFGPDGHICSLFPNHALLRETEGWILPIADSPKPPPERVTFSLPLVNAARAKVFVASGAGKAEMTARILEEALQDGSVPAALVTGDVRWIVDDAAASKMRNS</sequence>
<dbReference type="NCBIfam" id="TIGR01198">
    <property type="entry name" value="pgl"/>
    <property type="match status" value="1"/>
</dbReference>
<dbReference type="Gene3D" id="3.40.50.1360">
    <property type="match status" value="1"/>
</dbReference>
<evidence type="ECO:0000256" key="3">
    <source>
        <dbReference type="ARBA" id="ARBA00010662"/>
    </source>
</evidence>
<dbReference type="EMBL" id="HBDX01002579">
    <property type="protein sequence ID" value="CAD8221498.1"/>
    <property type="molecule type" value="Transcribed_RNA"/>
</dbReference>
<dbReference type="PANTHER" id="PTHR11054">
    <property type="entry name" value="6-PHOSPHOGLUCONOLACTONASE"/>
    <property type="match status" value="1"/>
</dbReference>
<feature type="compositionally biased region" description="Basic residues" evidence="6">
    <location>
        <begin position="15"/>
        <end position="34"/>
    </location>
</feature>
<comment type="catalytic activity">
    <reaction evidence="1 5">
        <text>6-phospho-D-glucono-1,5-lactone + H2O = 6-phospho-D-gluconate + H(+)</text>
        <dbReference type="Rhea" id="RHEA:12556"/>
        <dbReference type="ChEBI" id="CHEBI:15377"/>
        <dbReference type="ChEBI" id="CHEBI:15378"/>
        <dbReference type="ChEBI" id="CHEBI:57955"/>
        <dbReference type="ChEBI" id="CHEBI:58759"/>
        <dbReference type="EC" id="3.1.1.31"/>
    </reaction>
</comment>
<dbReference type="SUPFAM" id="SSF100950">
    <property type="entry name" value="NagB/RpiA/CoA transferase-like"/>
    <property type="match status" value="1"/>
</dbReference>
<dbReference type="AlphaFoldDB" id="A0A7R9XRK7"/>
<evidence type="ECO:0000313" key="8">
    <source>
        <dbReference type="EMBL" id="CAD8221498.1"/>
    </source>
</evidence>
<dbReference type="FunFam" id="3.40.50.1360:FF:000005">
    <property type="entry name" value="6-phosphogluconolactonase"/>
    <property type="match status" value="1"/>
</dbReference>
<comment type="pathway">
    <text evidence="2">Carbohydrate degradation; pentose phosphate pathway; D-ribulose 5-phosphate from D-glucose 6-phosphate (oxidative stage): step 2/3.</text>
</comment>
<feature type="domain" description="Glucosamine/galactosamine-6-phosphate isomerase" evidence="7">
    <location>
        <begin position="49"/>
        <end position="275"/>
    </location>
</feature>
<dbReference type="UniPathway" id="UPA00115"/>
<dbReference type="InterPro" id="IPR005900">
    <property type="entry name" value="6-phosphogluconolactonase_DevB"/>
</dbReference>
<evidence type="ECO:0000259" key="7">
    <source>
        <dbReference type="Pfam" id="PF01182"/>
    </source>
</evidence>
<dbReference type="EC" id="3.1.1.31" evidence="5"/>
<dbReference type="InterPro" id="IPR006148">
    <property type="entry name" value="Glc/Gal-6P_isomerase"/>
</dbReference>
<dbReference type="InterPro" id="IPR039104">
    <property type="entry name" value="6PGL"/>
</dbReference>
<evidence type="ECO:0000256" key="1">
    <source>
        <dbReference type="ARBA" id="ARBA00000832"/>
    </source>
</evidence>
<dbReference type="InterPro" id="IPR037171">
    <property type="entry name" value="NagB/RpiA_transferase-like"/>
</dbReference>
<dbReference type="PANTHER" id="PTHR11054:SF22">
    <property type="entry name" value="6-PHOSPHOGLUCONOLACTONASE 3, CHLOROPLASTIC"/>
    <property type="match status" value="1"/>
</dbReference>
<feature type="region of interest" description="Disordered" evidence="6">
    <location>
        <begin position="1"/>
        <end position="35"/>
    </location>
</feature>